<dbReference type="PANTHER" id="PTHR38441">
    <property type="entry name" value="INTEGRAL MEMBRANE PROTEIN-RELATED"/>
    <property type="match status" value="1"/>
</dbReference>
<keyword evidence="3" id="KW-1185">Reference proteome</keyword>
<name>A0A1H3IJ86_9PSEU</name>
<evidence type="ECO:0000256" key="1">
    <source>
        <dbReference type="SAM" id="Phobius"/>
    </source>
</evidence>
<dbReference type="EMBL" id="FNON01000005">
    <property type="protein sequence ID" value="SDY27770.1"/>
    <property type="molecule type" value="Genomic_DNA"/>
</dbReference>
<evidence type="ECO:0000313" key="3">
    <source>
        <dbReference type="Proteomes" id="UP000199515"/>
    </source>
</evidence>
<proteinExistence type="predicted"/>
<evidence type="ECO:0000313" key="2">
    <source>
        <dbReference type="EMBL" id="SDY27770.1"/>
    </source>
</evidence>
<reference evidence="2 3" key="1">
    <citation type="submission" date="2016-10" db="EMBL/GenBank/DDBJ databases">
        <authorList>
            <person name="de Groot N.N."/>
        </authorList>
    </citation>
    <scope>NUCLEOTIDE SEQUENCE [LARGE SCALE GENOMIC DNA]</scope>
    <source>
        <strain evidence="2 3">CPCC 202699</strain>
    </source>
</reference>
<gene>
    <name evidence="2" type="ORF">SAMN05421504_10511</name>
</gene>
<keyword evidence="1" id="KW-0812">Transmembrane</keyword>
<sequence>MQDIAHSPALIPSARRRPVTPPRQLPPMFVRGNLAPEPEVAGQSFDEIRDSPEFVSLRSRLRRFVFPMSLAFFTWYLTYVLLAAYAHEFMSLKVIGEVNLAIVLGLGQFASTAVITAVYVRFANRRIDPQVDEVRARAEGAQ</sequence>
<feature type="transmembrane region" description="Helical" evidence="1">
    <location>
        <begin position="98"/>
        <end position="120"/>
    </location>
</feature>
<organism evidence="2 3">
    <name type="scientific">Amycolatopsis xylanica</name>
    <dbReference type="NCBI Taxonomy" id="589385"/>
    <lineage>
        <taxon>Bacteria</taxon>
        <taxon>Bacillati</taxon>
        <taxon>Actinomycetota</taxon>
        <taxon>Actinomycetes</taxon>
        <taxon>Pseudonocardiales</taxon>
        <taxon>Pseudonocardiaceae</taxon>
        <taxon>Amycolatopsis</taxon>
    </lineage>
</organism>
<dbReference type="Pfam" id="PF04341">
    <property type="entry name" value="DUF485"/>
    <property type="match status" value="1"/>
</dbReference>
<dbReference type="RefSeq" id="WP_218134868.1">
    <property type="nucleotide sequence ID" value="NZ_FNON01000005.1"/>
</dbReference>
<dbReference type="InterPro" id="IPR007436">
    <property type="entry name" value="DUF485"/>
</dbReference>
<dbReference type="STRING" id="589385.SAMN05421504_10511"/>
<dbReference type="AlphaFoldDB" id="A0A1H3IJ86"/>
<dbReference type="PANTHER" id="PTHR38441:SF1">
    <property type="entry name" value="MEMBRANE PROTEIN"/>
    <property type="match status" value="1"/>
</dbReference>
<feature type="transmembrane region" description="Helical" evidence="1">
    <location>
        <begin position="64"/>
        <end position="86"/>
    </location>
</feature>
<dbReference type="Proteomes" id="UP000199515">
    <property type="component" value="Unassembled WGS sequence"/>
</dbReference>
<accession>A0A1H3IJ86</accession>
<keyword evidence="1" id="KW-1133">Transmembrane helix</keyword>
<keyword evidence="1" id="KW-0472">Membrane</keyword>
<protein>
    <submittedName>
        <fullName evidence="2">Uncharacterized membrane protein, DUF485 family</fullName>
    </submittedName>
</protein>